<comment type="caution">
    <text evidence="4">The sequence shown here is derived from an EMBL/GenBank/DDBJ whole genome shotgun (WGS) entry which is preliminary data.</text>
</comment>
<proteinExistence type="predicted"/>
<dbReference type="GO" id="GO:0030026">
    <property type="term" value="P:intracellular manganese ion homeostasis"/>
    <property type="evidence" value="ECO:0007669"/>
    <property type="project" value="TreeGrafter"/>
</dbReference>
<keyword evidence="1 2" id="KW-0812">Transmembrane</keyword>
<dbReference type="Pfam" id="PF01595">
    <property type="entry name" value="CNNM"/>
    <property type="match status" value="1"/>
</dbReference>
<feature type="transmembrane region" description="Helical" evidence="2">
    <location>
        <begin position="361"/>
        <end position="379"/>
    </location>
</feature>
<evidence type="ECO:0000256" key="1">
    <source>
        <dbReference type="PROSITE-ProRule" id="PRU01193"/>
    </source>
</evidence>
<dbReference type="GO" id="GO:0010960">
    <property type="term" value="P:magnesium ion homeostasis"/>
    <property type="evidence" value="ECO:0007669"/>
    <property type="project" value="InterPro"/>
</dbReference>
<organism evidence="4 5">
    <name type="scientific">Hibiscus syriacus</name>
    <name type="common">Rose of Sharon</name>
    <dbReference type="NCBI Taxonomy" id="106335"/>
    <lineage>
        <taxon>Eukaryota</taxon>
        <taxon>Viridiplantae</taxon>
        <taxon>Streptophyta</taxon>
        <taxon>Embryophyta</taxon>
        <taxon>Tracheophyta</taxon>
        <taxon>Spermatophyta</taxon>
        <taxon>Magnoliopsida</taxon>
        <taxon>eudicotyledons</taxon>
        <taxon>Gunneridae</taxon>
        <taxon>Pentapetalae</taxon>
        <taxon>rosids</taxon>
        <taxon>malvids</taxon>
        <taxon>Malvales</taxon>
        <taxon>Malvaceae</taxon>
        <taxon>Malvoideae</taxon>
        <taxon>Hibiscus</taxon>
    </lineage>
</organism>
<dbReference type="InterPro" id="IPR002550">
    <property type="entry name" value="CNNM"/>
</dbReference>
<feature type="transmembrane region" description="Helical" evidence="2">
    <location>
        <begin position="391"/>
        <end position="415"/>
    </location>
</feature>
<dbReference type="Gene3D" id="3.10.580.10">
    <property type="entry name" value="CBS-domain"/>
    <property type="match status" value="1"/>
</dbReference>
<keyword evidence="1 2" id="KW-0472">Membrane</keyword>
<dbReference type="Proteomes" id="UP000436088">
    <property type="component" value="Unassembled WGS sequence"/>
</dbReference>
<name>A0A6A2Z7C2_HIBSY</name>
<dbReference type="AlphaFoldDB" id="A0A6A2Z7C2"/>
<evidence type="ECO:0000313" key="4">
    <source>
        <dbReference type="EMBL" id="KAE8687015.1"/>
    </source>
</evidence>
<protein>
    <submittedName>
        <fullName evidence="4">DUF21 domain-containing protein</fullName>
    </submittedName>
</protein>
<gene>
    <name evidence="4" type="ORF">F3Y22_tig00111027pilonHSYRG00747</name>
</gene>
<accession>A0A6A2Z7C2</accession>
<sequence>MMDTPKRPRSALHSLSLRGYSIDMPLPLLLNSSLLQMFCLSPIKPVKSVHVTQTFNQLSFASLPSIFTSPHVSSHKESRFLKCSTDPSKPKLSSVDGTKVSTIEEADVDVQENFDPGVSLGEVSFDLDNEPSRIAIELPQTLKYDCGSPGCDPTPCVIEMNCVSQSTFKSRAIVPFVQEASQKGLLEEVQESSKKGLSDGVEVAATFQIERKRETIGSEWESLIPETSDLLIFSSPNDSEAFRGVIQKSLDPSTTFCSTLVSHFPQDDIGDYQVQTEETGGLGEINHFNESLEDNDVTNFVSGSLTDYMENRMSTPYSIQPDSNLHRGFRRRCLDFETLAARRKIMLLLLKSPSLSLSPPFLNTAWGAILISVTLILLFGEIIPQSVCSRYGLAIGVKVAPFVRVLVWICFPVAYPISKLLDFLLGHGHIALFRRAELKTLVDLHGNEAGKGGELTHDETTIIAGALELTEKKAKDAMTPISETFAIDINAKLDRELMSLILEKGHSRVPVYYEHPKNIIGLILLIIQLREIGGLMDDWLTDHVTSRLPSLSSPDDLFNFFNELRD</sequence>
<dbReference type="PANTHER" id="PTHR12064:SF59">
    <property type="entry name" value="CNNM TRANSMEMBRANE DOMAIN-CONTAINING PROTEIN"/>
    <property type="match status" value="1"/>
</dbReference>
<dbReference type="SUPFAM" id="SSF54631">
    <property type="entry name" value="CBS-domain pair"/>
    <property type="match status" value="1"/>
</dbReference>
<reference evidence="4" key="1">
    <citation type="submission" date="2019-09" db="EMBL/GenBank/DDBJ databases">
        <title>Draft genome information of white flower Hibiscus syriacus.</title>
        <authorList>
            <person name="Kim Y.-M."/>
        </authorList>
    </citation>
    <scope>NUCLEOTIDE SEQUENCE [LARGE SCALE GENOMIC DNA]</scope>
    <source>
        <strain evidence="4">YM2019G1</strain>
    </source>
</reference>
<dbReference type="InterPro" id="IPR046342">
    <property type="entry name" value="CBS_dom_sf"/>
</dbReference>
<dbReference type="PROSITE" id="PS51846">
    <property type="entry name" value="CNNM"/>
    <property type="match status" value="1"/>
</dbReference>
<keyword evidence="1 2" id="KW-1133">Transmembrane helix</keyword>
<keyword evidence="5" id="KW-1185">Reference proteome</keyword>
<dbReference type="EMBL" id="VEPZ02001209">
    <property type="protein sequence ID" value="KAE8687015.1"/>
    <property type="molecule type" value="Genomic_DNA"/>
</dbReference>
<feature type="domain" description="CNNM transmembrane" evidence="3">
    <location>
        <begin position="356"/>
        <end position="459"/>
    </location>
</feature>
<dbReference type="GO" id="GO:0005737">
    <property type="term" value="C:cytoplasm"/>
    <property type="evidence" value="ECO:0007669"/>
    <property type="project" value="TreeGrafter"/>
</dbReference>
<evidence type="ECO:0000259" key="3">
    <source>
        <dbReference type="PROSITE" id="PS51846"/>
    </source>
</evidence>
<dbReference type="PANTHER" id="PTHR12064">
    <property type="entry name" value="METAL TRANSPORTER CNNM"/>
    <property type="match status" value="1"/>
</dbReference>
<dbReference type="GO" id="GO:0016020">
    <property type="term" value="C:membrane"/>
    <property type="evidence" value="ECO:0007669"/>
    <property type="project" value="UniProtKB-UniRule"/>
</dbReference>
<evidence type="ECO:0000313" key="5">
    <source>
        <dbReference type="Proteomes" id="UP000436088"/>
    </source>
</evidence>
<evidence type="ECO:0000256" key="2">
    <source>
        <dbReference type="SAM" id="Phobius"/>
    </source>
</evidence>
<dbReference type="InterPro" id="IPR045095">
    <property type="entry name" value="ACDP"/>
</dbReference>